<dbReference type="Proteomes" id="UP000832034">
    <property type="component" value="Chromosome"/>
</dbReference>
<sequence length="33" mass="3404">MGAANNAGNFNIPGLLFGVLGAVVLIFLARLIF</sequence>
<name>A0ABY4EE77_VITST</name>
<protein>
    <submittedName>
        <fullName evidence="2">Uncharacterized protein</fullName>
    </submittedName>
</protein>
<keyword evidence="1" id="KW-1133">Transmembrane helix</keyword>
<reference evidence="2" key="2">
    <citation type="journal article" date="2022" name="Res Sq">
        <title>Evolution of multicellular longitudinally dividing oral cavity symbionts (Neisseriaceae).</title>
        <authorList>
            <person name="Nyongesa S."/>
            <person name="Weber P."/>
            <person name="Bernet E."/>
            <person name="Pullido F."/>
            <person name="Nieckarz M."/>
            <person name="Delaby M."/>
            <person name="Nieves C."/>
            <person name="Viehboeck T."/>
            <person name="Krause N."/>
            <person name="Rivera-Millot A."/>
            <person name="Nakamura A."/>
            <person name="Vischer N."/>
            <person name="VanNieuwenhze M."/>
            <person name="Brun Y."/>
            <person name="Cava F."/>
            <person name="Bulgheresi S."/>
            <person name="Veyrier F."/>
        </authorList>
    </citation>
    <scope>NUCLEOTIDE SEQUENCE</scope>
    <source>
        <strain evidence="2">SAG 1488-6</strain>
    </source>
</reference>
<dbReference type="EMBL" id="CP091512">
    <property type="protein sequence ID" value="UOO93695.1"/>
    <property type="molecule type" value="Genomic_DNA"/>
</dbReference>
<gene>
    <name evidence="2" type="ORF">LVJ81_04205</name>
</gene>
<keyword evidence="1" id="KW-0472">Membrane</keyword>
<evidence type="ECO:0000313" key="2">
    <source>
        <dbReference type="EMBL" id="UOO93695.1"/>
    </source>
</evidence>
<evidence type="ECO:0000256" key="1">
    <source>
        <dbReference type="SAM" id="Phobius"/>
    </source>
</evidence>
<keyword evidence="3" id="KW-1185">Reference proteome</keyword>
<organism evidence="2 3">
    <name type="scientific">Vitreoscilla stercoraria</name>
    <dbReference type="NCBI Taxonomy" id="61"/>
    <lineage>
        <taxon>Bacteria</taxon>
        <taxon>Pseudomonadati</taxon>
        <taxon>Pseudomonadota</taxon>
        <taxon>Betaproteobacteria</taxon>
        <taxon>Neisseriales</taxon>
        <taxon>Neisseriaceae</taxon>
        <taxon>Vitreoscilla</taxon>
    </lineage>
</organism>
<proteinExistence type="predicted"/>
<evidence type="ECO:0000313" key="3">
    <source>
        <dbReference type="Proteomes" id="UP000832034"/>
    </source>
</evidence>
<feature type="transmembrane region" description="Helical" evidence="1">
    <location>
        <begin position="12"/>
        <end position="32"/>
    </location>
</feature>
<keyword evidence="1" id="KW-0812">Transmembrane</keyword>
<accession>A0ABY4EE77</accession>
<reference evidence="2" key="1">
    <citation type="submission" date="2021-12" db="EMBL/GenBank/DDBJ databases">
        <authorList>
            <person name="Veyrier F.J."/>
        </authorList>
    </citation>
    <scope>NUCLEOTIDE SEQUENCE</scope>
    <source>
        <strain evidence="2">SAG 1488-6</strain>
    </source>
</reference>